<feature type="compositionally biased region" description="Basic and acidic residues" evidence="9">
    <location>
        <begin position="149"/>
        <end position="158"/>
    </location>
</feature>
<keyword evidence="4" id="KW-0539">Nucleus</keyword>
<protein>
    <recommendedName>
        <fullName evidence="7">Protein PXR1</fullName>
    </recommendedName>
    <alternativeName>
        <fullName evidence="8">PinX1-related protein 1</fullName>
    </alternativeName>
    <alternativeName>
        <fullName evidence="6">Protein pxr1</fullName>
    </alternativeName>
</protein>
<dbReference type="PANTHER" id="PTHR23149:SF31">
    <property type="entry name" value="PROTEIN PXR1"/>
    <property type="match status" value="1"/>
</dbReference>
<evidence type="ECO:0000259" key="10">
    <source>
        <dbReference type="PROSITE" id="PS50174"/>
    </source>
</evidence>
<comment type="caution">
    <text evidence="11">The sequence shown here is derived from an EMBL/GenBank/DDBJ whole genome shotgun (WGS) entry which is preliminary data.</text>
</comment>
<evidence type="ECO:0000256" key="9">
    <source>
        <dbReference type="SAM" id="MobiDB-lite"/>
    </source>
</evidence>
<organism evidence="11 12">
    <name type="scientific">Geotrichum candidum</name>
    <name type="common">Oospora lactis</name>
    <name type="synonym">Dipodascus geotrichum</name>
    <dbReference type="NCBI Taxonomy" id="1173061"/>
    <lineage>
        <taxon>Eukaryota</taxon>
        <taxon>Fungi</taxon>
        <taxon>Dikarya</taxon>
        <taxon>Ascomycota</taxon>
        <taxon>Saccharomycotina</taxon>
        <taxon>Dipodascomycetes</taxon>
        <taxon>Dipodascales</taxon>
        <taxon>Dipodascaceae</taxon>
        <taxon>Geotrichum</taxon>
    </lineage>
</organism>
<reference evidence="11" key="2">
    <citation type="submission" date="2020-01" db="EMBL/GenBank/DDBJ databases">
        <authorList>
            <person name="Perkins V."/>
            <person name="Lessard M.-H."/>
            <person name="Dugat-Bony E."/>
            <person name="Frenette M."/>
            <person name="Labrie S."/>
        </authorList>
    </citation>
    <scope>NUCLEOTIDE SEQUENCE</scope>
    <source>
        <strain evidence="11">LMA-70</strain>
    </source>
</reference>
<feature type="region of interest" description="Disordered" evidence="9">
    <location>
        <begin position="1"/>
        <end position="25"/>
    </location>
</feature>
<evidence type="ECO:0000256" key="8">
    <source>
        <dbReference type="ARBA" id="ARBA00041961"/>
    </source>
</evidence>
<evidence type="ECO:0000313" key="12">
    <source>
        <dbReference type="Proteomes" id="UP000750522"/>
    </source>
</evidence>
<dbReference type="GO" id="GO:0003676">
    <property type="term" value="F:nucleic acid binding"/>
    <property type="evidence" value="ECO:0007669"/>
    <property type="project" value="InterPro"/>
</dbReference>
<reference evidence="11" key="1">
    <citation type="journal article" date="2020" name="Front. Microbiol.">
        <title>Phenotypic and Genetic Characterization of the Cheese Ripening Yeast Geotrichum candidum.</title>
        <authorList>
            <person name="Perkins V."/>
            <person name="Vignola S."/>
            <person name="Lessard M.H."/>
            <person name="Plante P.L."/>
            <person name="Corbeil J."/>
            <person name="Dugat-Bony E."/>
            <person name="Frenette M."/>
            <person name="Labrie S."/>
        </authorList>
    </citation>
    <scope>NUCLEOTIDE SEQUENCE</scope>
    <source>
        <strain evidence="11">LMA-70</strain>
    </source>
</reference>
<keyword evidence="2" id="KW-0690">Ribosome biogenesis</keyword>
<feature type="region of interest" description="Disordered" evidence="9">
    <location>
        <begin position="149"/>
        <end position="255"/>
    </location>
</feature>
<evidence type="ECO:0000256" key="6">
    <source>
        <dbReference type="ARBA" id="ARBA00040137"/>
    </source>
</evidence>
<gene>
    <name evidence="11" type="ORF">DV451_004057</name>
</gene>
<dbReference type="SMART" id="SM00443">
    <property type="entry name" value="G_patch"/>
    <property type="match status" value="1"/>
</dbReference>
<dbReference type="GO" id="GO:0005730">
    <property type="term" value="C:nucleolus"/>
    <property type="evidence" value="ECO:0007669"/>
    <property type="project" value="UniProtKB-SubCell"/>
</dbReference>
<comment type="similarity">
    <text evidence="5">Belongs to the PINX1 family.</text>
</comment>
<feature type="compositionally biased region" description="Basic residues" evidence="9">
    <location>
        <begin position="185"/>
        <end position="212"/>
    </location>
</feature>
<proteinExistence type="inferred from homology"/>
<sequence>MGLAGAKQNTKISKDPRNTHWSNNKSRFGHKHLEQLGWKPGNGLGVTQAGNTVHVKVSFKKDNTGLGHKTRSSSKKNSEGDDIAEFAQGLDTFQRILGRLNGKDSNKVDAALGSRRVNMVMEMGKFGMHFVYGGLLEGTVEKMVDEIKTGKKRSHDEEVASESSDSEEEPVKKKSKKSKSDDKKKEKKSKKEKKEKKDKKEKKEKKDKKEKKEKKEKSKDKKKSSKSKSDDSSASSSTASSGTSTPRAQPILRGMQGWIAQKRAATMDAKSLAEILMVTS</sequence>
<name>A0A9P5G3Z0_GEOCN</name>
<evidence type="ECO:0000256" key="3">
    <source>
        <dbReference type="ARBA" id="ARBA00022552"/>
    </source>
</evidence>
<dbReference type="InterPro" id="IPR000467">
    <property type="entry name" value="G_patch_dom"/>
</dbReference>
<feature type="domain" description="G-patch" evidence="10">
    <location>
        <begin position="25"/>
        <end position="71"/>
    </location>
</feature>
<accession>A0A9P5G3Z0</accession>
<evidence type="ECO:0000256" key="2">
    <source>
        <dbReference type="ARBA" id="ARBA00022517"/>
    </source>
</evidence>
<evidence type="ECO:0000256" key="7">
    <source>
        <dbReference type="ARBA" id="ARBA00040376"/>
    </source>
</evidence>
<keyword evidence="3" id="KW-0698">rRNA processing</keyword>
<evidence type="ECO:0000313" key="11">
    <source>
        <dbReference type="EMBL" id="KAF5096866.1"/>
    </source>
</evidence>
<dbReference type="EMBL" id="QQZK01000105">
    <property type="protein sequence ID" value="KAF5096866.1"/>
    <property type="molecule type" value="Genomic_DNA"/>
</dbReference>
<dbReference type="Pfam" id="PF01585">
    <property type="entry name" value="G-patch"/>
    <property type="match status" value="1"/>
</dbReference>
<evidence type="ECO:0000256" key="5">
    <source>
        <dbReference type="ARBA" id="ARBA00038007"/>
    </source>
</evidence>
<dbReference type="PROSITE" id="PS50174">
    <property type="entry name" value="G_PATCH"/>
    <property type="match status" value="1"/>
</dbReference>
<dbReference type="AlphaFoldDB" id="A0A9P5G3Z0"/>
<dbReference type="InterPro" id="IPR050656">
    <property type="entry name" value="PINX1"/>
</dbReference>
<evidence type="ECO:0000256" key="1">
    <source>
        <dbReference type="ARBA" id="ARBA00004604"/>
    </source>
</evidence>
<evidence type="ECO:0000256" key="4">
    <source>
        <dbReference type="ARBA" id="ARBA00023242"/>
    </source>
</evidence>
<dbReference type="PANTHER" id="PTHR23149">
    <property type="entry name" value="G PATCH DOMAIN CONTAINING PROTEIN"/>
    <property type="match status" value="1"/>
</dbReference>
<comment type="subcellular location">
    <subcellularLocation>
        <location evidence="1">Nucleus</location>
        <location evidence="1">Nucleolus</location>
    </subcellularLocation>
</comment>
<dbReference type="GO" id="GO:0006364">
    <property type="term" value="P:rRNA processing"/>
    <property type="evidence" value="ECO:0007669"/>
    <property type="project" value="UniProtKB-KW"/>
</dbReference>
<feature type="compositionally biased region" description="Polar residues" evidence="9">
    <location>
        <begin position="238"/>
        <end position="247"/>
    </location>
</feature>
<dbReference type="Proteomes" id="UP000750522">
    <property type="component" value="Unassembled WGS sequence"/>
</dbReference>